<dbReference type="Proteomes" id="UP000094329">
    <property type="component" value="Unassembled WGS sequence"/>
</dbReference>
<accession>A0ABX2ZWK0</accession>
<reference evidence="4 5" key="1">
    <citation type="submission" date="2016-08" db="EMBL/GenBank/DDBJ databases">
        <title>Draft genome sequence of Candidatus Piscirickettsia litoralis, from seawater.</title>
        <authorList>
            <person name="Wan X."/>
            <person name="Lee A.J."/>
            <person name="Hou S."/>
            <person name="Donachie S.P."/>
        </authorList>
    </citation>
    <scope>NUCLEOTIDE SEQUENCE [LARGE SCALE GENOMIC DNA]</scope>
    <source>
        <strain evidence="4 5">Y2</strain>
    </source>
</reference>
<protein>
    <recommendedName>
        <fullName evidence="3">Phage capsid-like C-terminal domain-containing protein</fullName>
    </recommendedName>
</protein>
<dbReference type="NCBIfam" id="TIGR01554">
    <property type="entry name" value="major_cap_HK97"/>
    <property type="match status" value="1"/>
</dbReference>
<comment type="caution">
    <text evidence="4">The sequence shown here is derived from an EMBL/GenBank/DDBJ whole genome shotgun (WGS) entry which is preliminary data.</text>
</comment>
<keyword evidence="2" id="KW-0175">Coiled coil</keyword>
<evidence type="ECO:0000256" key="2">
    <source>
        <dbReference type="SAM" id="Coils"/>
    </source>
</evidence>
<dbReference type="RefSeq" id="WP_069314511.1">
    <property type="nucleotide sequence ID" value="NZ_MDTU01000008.1"/>
</dbReference>
<comment type="subcellular location">
    <subcellularLocation>
        <location evidence="1">Virion</location>
    </subcellularLocation>
</comment>
<feature type="coiled-coil region" evidence="2">
    <location>
        <begin position="15"/>
        <end position="63"/>
    </location>
</feature>
<name>A0ABX2ZWK0_9GAMM</name>
<dbReference type="Pfam" id="PF05065">
    <property type="entry name" value="Phage_capsid"/>
    <property type="match status" value="1"/>
</dbReference>
<dbReference type="InterPro" id="IPR054612">
    <property type="entry name" value="Phage_capsid-like_C"/>
</dbReference>
<dbReference type="SUPFAM" id="SSF56563">
    <property type="entry name" value="Major capsid protein gp5"/>
    <property type="match status" value="1"/>
</dbReference>
<evidence type="ECO:0000313" key="5">
    <source>
        <dbReference type="Proteomes" id="UP000094329"/>
    </source>
</evidence>
<sequence>MPNIHELAQQRAEAVNKQRAMLDKAEAENRGFTNEEEGQYNELNNTQLEIKNRISKLEEIEAQERELNSYVSEPIRADISRQPLAINALDTGEYEAGFMNYVQGRSSGLDIKAGLVEGTEDKGGYLVPTKLQNKLIEALENEMVMRQICHVTRTETTTDIPMVDTYGKATWTGEGVAAVATDDKFKKKTIRAHRLSRVIKVSEELLADSSPNIQQHIAYSFGRSFGEAQEEAFLLGDGSGKPNGLLGSAPVAKVVSGQTSISLDDILDLRSSVKSSYRRKGSYLMNDLTYGSLLKLKDANGQYIMQPDFKVGEGDMLRGKRVNTSDFMPELAANTSAALFGDFSQYIIADRGGIALRRLNELYAVTAEVGFLMWVRVDALHLQVDAIKQLKTAA</sequence>
<keyword evidence="5" id="KW-1185">Reference proteome</keyword>
<evidence type="ECO:0000256" key="1">
    <source>
        <dbReference type="ARBA" id="ARBA00004328"/>
    </source>
</evidence>
<evidence type="ECO:0000259" key="3">
    <source>
        <dbReference type="Pfam" id="PF05065"/>
    </source>
</evidence>
<feature type="domain" description="Phage capsid-like C-terminal" evidence="3">
    <location>
        <begin position="123"/>
        <end position="391"/>
    </location>
</feature>
<dbReference type="EMBL" id="MDTU01000008">
    <property type="protein sequence ID" value="ODN40999.1"/>
    <property type="molecule type" value="Genomic_DNA"/>
</dbReference>
<organism evidence="4 5">
    <name type="scientific">Piscirickettsia litoralis</name>
    <dbReference type="NCBI Taxonomy" id="1891921"/>
    <lineage>
        <taxon>Bacteria</taxon>
        <taxon>Pseudomonadati</taxon>
        <taxon>Pseudomonadota</taxon>
        <taxon>Gammaproteobacteria</taxon>
        <taxon>Thiotrichales</taxon>
        <taxon>Piscirickettsiaceae</taxon>
        <taxon>Piscirickettsia</taxon>
    </lineage>
</organism>
<dbReference type="Gene3D" id="3.30.2320.10">
    <property type="entry name" value="hypothetical protein PF0899 domain"/>
    <property type="match status" value="1"/>
</dbReference>
<gene>
    <name evidence="4" type="ORF">BGC07_18375</name>
</gene>
<evidence type="ECO:0000313" key="4">
    <source>
        <dbReference type="EMBL" id="ODN40999.1"/>
    </source>
</evidence>
<proteinExistence type="predicted"/>
<dbReference type="InterPro" id="IPR024455">
    <property type="entry name" value="Phage_capsid"/>
</dbReference>